<reference evidence="1" key="1">
    <citation type="journal article" date="2023" name="G3 (Bethesda)">
        <title>A reference genome for the long-term kleptoplast-retaining sea slug Elysia crispata morphotype clarki.</title>
        <authorList>
            <person name="Eastman K.E."/>
            <person name="Pendleton A.L."/>
            <person name="Shaikh M.A."/>
            <person name="Suttiyut T."/>
            <person name="Ogas R."/>
            <person name="Tomko P."/>
            <person name="Gavelis G."/>
            <person name="Widhalm J.R."/>
            <person name="Wisecaver J.H."/>
        </authorList>
    </citation>
    <scope>NUCLEOTIDE SEQUENCE</scope>
    <source>
        <strain evidence="1">ECLA1</strain>
    </source>
</reference>
<evidence type="ECO:0000313" key="1">
    <source>
        <dbReference type="EMBL" id="KAK3755236.1"/>
    </source>
</evidence>
<evidence type="ECO:0000313" key="2">
    <source>
        <dbReference type="Proteomes" id="UP001283361"/>
    </source>
</evidence>
<keyword evidence="2" id="KW-1185">Reference proteome</keyword>
<sequence>MGERNTADIVEELEGREKFAKIVRHGSNPMGFAVEFGASIYLLLGSGVRAVVYYSKQCHVGKILIYLVFDCDAMKYNDANSTAPPDVRFLWRSVGHVWCFFHPPVECDTYRCWSGVTDLLLRVGLTAILGTTPRVMHQTRGRWAGRTSQIGLEHFRYDSPSPSSSVFGRRPALVLTVYDTEFVRPAETGISVFLVYRWR</sequence>
<protein>
    <submittedName>
        <fullName evidence="1">Uncharacterized protein</fullName>
    </submittedName>
</protein>
<comment type="caution">
    <text evidence="1">The sequence shown here is derived from an EMBL/GenBank/DDBJ whole genome shotgun (WGS) entry which is preliminary data.</text>
</comment>
<organism evidence="1 2">
    <name type="scientific">Elysia crispata</name>
    <name type="common">lettuce slug</name>
    <dbReference type="NCBI Taxonomy" id="231223"/>
    <lineage>
        <taxon>Eukaryota</taxon>
        <taxon>Metazoa</taxon>
        <taxon>Spiralia</taxon>
        <taxon>Lophotrochozoa</taxon>
        <taxon>Mollusca</taxon>
        <taxon>Gastropoda</taxon>
        <taxon>Heterobranchia</taxon>
        <taxon>Euthyneura</taxon>
        <taxon>Panpulmonata</taxon>
        <taxon>Sacoglossa</taxon>
        <taxon>Placobranchoidea</taxon>
        <taxon>Plakobranchidae</taxon>
        <taxon>Elysia</taxon>
    </lineage>
</organism>
<dbReference type="Proteomes" id="UP001283361">
    <property type="component" value="Unassembled WGS sequence"/>
</dbReference>
<dbReference type="AlphaFoldDB" id="A0AAE1D3Y8"/>
<proteinExistence type="predicted"/>
<accession>A0AAE1D3Y8</accession>
<dbReference type="EMBL" id="JAWDGP010005603">
    <property type="protein sequence ID" value="KAK3755236.1"/>
    <property type="molecule type" value="Genomic_DNA"/>
</dbReference>
<name>A0AAE1D3Y8_9GAST</name>
<gene>
    <name evidence="1" type="ORF">RRG08_027494</name>
</gene>